<feature type="domain" description="DUS-like FMN-binding" evidence="8">
    <location>
        <begin position="22"/>
        <end position="246"/>
    </location>
</feature>
<keyword evidence="9" id="KW-1185">Reference proteome</keyword>
<comment type="function">
    <text evidence="5">Catalyzes the synthesis of dihydrouridine, a modified base found in the D-loop of most tRNAs.</text>
</comment>
<keyword evidence="2 5" id="KW-0288">FMN</keyword>
<accession>A0A1I8I930</accession>
<name>A0A1I8I930_9PLAT</name>
<dbReference type="GO" id="GO:0017150">
    <property type="term" value="F:tRNA dihydrouridine synthase activity"/>
    <property type="evidence" value="ECO:0007669"/>
    <property type="project" value="InterPro"/>
</dbReference>
<dbReference type="WBParaSite" id="maker-uti_cns_0010980-snap-gene-0.7-mRNA-1">
    <property type="protein sequence ID" value="maker-uti_cns_0010980-snap-gene-0.7-mRNA-1"/>
    <property type="gene ID" value="maker-uti_cns_0010980-snap-gene-0.7"/>
</dbReference>
<keyword evidence="4 5" id="KW-0560">Oxidoreductase</keyword>
<dbReference type="Pfam" id="PF01207">
    <property type="entry name" value="Dus"/>
    <property type="match status" value="1"/>
</dbReference>
<evidence type="ECO:0000256" key="1">
    <source>
        <dbReference type="ARBA" id="ARBA00022630"/>
    </source>
</evidence>
<evidence type="ECO:0000256" key="3">
    <source>
        <dbReference type="ARBA" id="ARBA00022694"/>
    </source>
</evidence>
<dbReference type="OrthoDB" id="9977870at2759"/>
<sequence length="323" mass="36278">SSSERSKLSKFCQPGRPYVRICAPMVRYSKLPFRYLMRQYGCDLCYTPMIVASSFLCSDKARDNEFVTGPGDRPLIVQFASNDPAEFAACVQLVEPHCDGVDLNCGCPQRWANQQNLGVCLCSQPQLLAEMLTAARAALRCPNKFALSAKIRLCPDMRDTERLCLTLEKAGADWITVHCRTPTQRHEPADWEALARLRSVLPTRIALVANGDVFNLLDADRLHSLTGCLGVMSARGLIRNPAMFSPERPLTTPNECVRRFLWLSLSLGLPYPVFHYHLVHMLEDRLSRAEAHFFNYLTSVAAVIDFVNRWVLNAHNGDCGNDD</sequence>
<evidence type="ECO:0000256" key="4">
    <source>
        <dbReference type="ARBA" id="ARBA00023002"/>
    </source>
</evidence>
<evidence type="ECO:0000313" key="9">
    <source>
        <dbReference type="Proteomes" id="UP000095280"/>
    </source>
</evidence>
<proteinExistence type="inferred from homology"/>
<keyword evidence="7" id="KW-0547">Nucleotide-binding</keyword>
<comment type="cofactor">
    <cofactor evidence="5 7">
        <name>FMN</name>
        <dbReference type="ChEBI" id="CHEBI:58210"/>
    </cofactor>
</comment>
<evidence type="ECO:0000256" key="5">
    <source>
        <dbReference type="PIRNR" id="PIRNR006621"/>
    </source>
</evidence>
<dbReference type="CDD" id="cd02801">
    <property type="entry name" value="DUS_like_FMN"/>
    <property type="match status" value="1"/>
</dbReference>
<feature type="binding site" evidence="7">
    <location>
        <position position="78"/>
    </location>
    <ligand>
        <name>FMN</name>
        <dbReference type="ChEBI" id="CHEBI:58210"/>
    </ligand>
</feature>
<evidence type="ECO:0000313" key="10">
    <source>
        <dbReference type="WBParaSite" id="maker-uti_cns_0010576-snap-gene-0.7-mRNA-1"/>
    </source>
</evidence>
<protein>
    <recommendedName>
        <fullName evidence="5">tRNA-dihydrouridine synthase</fullName>
        <ecNumber evidence="5">1.3.1.-</ecNumber>
    </recommendedName>
</protein>
<dbReference type="PANTHER" id="PTHR11082:SF31">
    <property type="entry name" value="TRNA-DIHYDROURIDINE(20A_20B) SYNTHASE [NAD(P)+]-LIKE"/>
    <property type="match status" value="1"/>
</dbReference>
<reference evidence="10 11" key="1">
    <citation type="submission" date="2016-11" db="UniProtKB">
        <authorList>
            <consortium name="WormBaseParasite"/>
        </authorList>
    </citation>
    <scope>IDENTIFICATION</scope>
</reference>
<evidence type="ECO:0000256" key="6">
    <source>
        <dbReference type="PIRSR" id="PIRSR006621-1"/>
    </source>
</evidence>
<dbReference type="WBParaSite" id="maker-uti_cns_0011640-snap-gene-0.3-mRNA-1">
    <property type="protein sequence ID" value="maker-uti_cns_0011640-snap-gene-0.3-mRNA-1"/>
    <property type="gene ID" value="maker-uti_cns_0011640-snap-gene-0.3"/>
</dbReference>
<dbReference type="Proteomes" id="UP000095280">
    <property type="component" value="Unplaced"/>
</dbReference>
<evidence type="ECO:0000313" key="11">
    <source>
        <dbReference type="WBParaSite" id="maker-uti_cns_0010980-snap-gene-0.7-mRNA-1"/>
    </source>
</evidence>
<dbReference type="PIRSF" id="PIRSF006621">
    <property type="entry name" value="Dus"/>
    <property type="match status" value="1"/>
</dbReference>
<feature type="binding site" evidence="7">
    <location>
        <begin position="24"/>
        <end position="26"/>
    </location>
    <ligand>
        <name>FMN</name>
        <dbReference type="ChEBI" id="CHEBI:58210"/>
    </ligand>
</feature>
<comment type="similarity">
    <text evidence="5">Belongs to the dus family.</text>
</comment>
<evidence type="ECO:0000259" key="8">
    <source>
        <dbReference type="Pfam" id="PF01207"/>
    </source>
</evidence>
<dbReference type="InterPro" id="IPR001269">
    <property type="entry name" value="DUS_fam"/>
</dbReference>
<keyword evidence="1 5" id="KW-0285">Flavoprotein</keyword>
<dbReference type="InterPro" id="IPR035587">
    <property type="entry name" value="DUS-like_FMN-bd"/>
</dbReference>
<dbReference type="Gene3D" id="3.20.20.70">
    <property type="entry name" value="Aldolase class I"/>
    <property type="match status" value="1"/>
</dbReference>
<dbReference type="WBParaSite" id="maker-uti_cns_0010576-snap-gene-0.7-mRNA-1">
    <property type="protein sequence ID" value="maker-uti_cns_0010576-snap-gene-0.7-mRNA-1"/>
    <property type="gene ID" value="maker-uti_cns_0010576-snap-gene-0.7"/>
</dbReference>
<dbReference type="InterPro" id="IPR013785">
    <property type="entry name" value="Aldolase_TIM"/>
</dbReference>
<dbReference type="EC" id="1.3.1.-" evidence="5"/>
<dbReference type="SUPFAM" id="SSF51395">
    <property type="entry name" value="FMN-linked oxidoreductases"/>
    <property type="match status" value="1"/>
</dbReference>
<dbReference type="AlphaFoldDB" id="A0A1I8I930"/>
<dbReference type="PANTHER" id="PTHR11082">
    <property type="entry name" value="TRNA-DIHYDROURIDINE SYNTHASE"/>
    <property type="match status" value="1"/>
</dbReference>
<keyword evidence="3 5" id="KW-0819">tRNA processing</keyword>
<dbReference type="STRING" id="282301.A0A1I8I930"/>
<feature type="active site" description="Proton donor" evidence="6">
    <location>
        <position position="107"/>
    </location>
</feature>
<evidence type="ECO:0000256" key="7">
    <source>
        <dbReference type="PIRSR" id="PIRSR006621-2"/>
    </source>
</evidence>
<dbReference type="GO" id="GO:0050660">
    <property type="term" value="F:flavin adenine dinucleotide binding"/>
    <property type="evidence" value="ECO:0007669"/>
    <property type="project" value="InterPro"/>
</dbReference>
<feature type="binding site" evidence="7">
    <location>
        <position position="178"/>
    </location>
    <ligand>
        <name>FMN</name>
        <dbReference type="ChEBI" id="CHEBI:58210"/>
    </ligand>
</feature>
<evidence type="ECO:0000256" key="2">
    <source>
        <dbReference type="ARBA" id="ARBA00022643"/>
    </source>
</evidence>
<organism evidence="9 10">
    <name type="scientific">Macrostomum lignano</name>
    <dbReference type="NCBI Taxonomy" id="282301"/>
    <lineage>
        <taxon>Eukaryota</taxon>
        <taxon>Metazoa</taxon>
        <taxon>Spiralia</taxon>
        <taxon>Lophotrochozoa</taxon>
        <taxon>Platyhelminthes</taxon>
        <taxon>Rhabditophora</taxon>
        <taxon>Macrostomorpha</taxon>
        <taxon>Macrostomida</taxon>
        <taxon>Macrostomidae</taxon>
        <taxon>Macrostomum</taxon>
    </lineage>
</organism>
<feature type="binding site" evidence="7">
    <location>
        <position position="150"/>
    </location>
    <ligand>
        <name>FMN</name>
        <dbReference type="ChEBI" id="CHEBI:58210"/>
    </ligand>
</feature>
<feature type="binding site" evidence="7">
    <location>
        <begin position="234"/>
        <end position="235"/>
    </location>
    <ligand>
        <name>FMN</name>
        <dbReference type="ChEBI" id="CHEBI:58210"/>
    </ligand>
</feature>